<accession>A0A176T3T9</accession>
<reference evidence="3 4" key="1">
    <citation type="submission" date="2016-02" db="EMBL/GenBank/DDBJ databases">
        <title>Draft genome sequence of Polaribacter atrinae KACC17473.</title>
        <authorList>
            <person name="Shin S.-K."/>
            <person name="Yi H."/>
        </authorList>
    </citation>
    <scope>NUCLEOTIDE SEQUENCE [LARGE SCALE GENOMIC DNA]</scope>
    <source>
        <strain evidence="3 4">KACC 17473</strain>
    </source>
</reference>
<organism evidence="3 4">
    <name type="scientific">Polaribacter atrinae</name>
    <dbReference type="NCBI Taxonomy" id="1333662"/>
    <lineage>
        <taxon>Bacteria</taxon>
        <taxon>Pseudomonadati</taxon>
        <taxon>Bacteroidota</taxon>
        <taxon>Flavobacteriia</taxon>
        <taxon>Flavobacteriales</taxon>
        <taxon>Flavobacteriaceae</taxon>
    </lineage>
</organism>
<dbReference type="Pfam" id="PF13568">
    <property type="entry name" value="OMP_b-brl_2"/>
    <property type="match status" value="1"/>
</dbReference>
<evidence type="ECO:0000256" key="1">
    <source>
        <dbReference type="SAM" id="SignalP"/>
    </source>
</evidence>
<dbReference type="RefSeq" id="WP_068451829.1">
    <property type="nucleotide sequence ID" value="NZ_CANKUV010000008.1"/>
</dbReference>
<sequence length="200" mass="22251">MKKVILMFCLAFGFTQLSNAQVDFGLKAGVNYNNAGEDSFKESSADIVDGGAEAKTGYHVGLWFRGDIPVLGGLYLRPEIVYTQVKTEFELLSDSDDYSFKKLDVPVLVGKKFLGFANVFIGPSFQYILDDEISYKEFTSDELDKFSVGLQMGVGVEFGNIGVDVRWERGLTNNEANFVTDNFTVDNRTNQIIFGLSLKL</sequence>
<keyword evidence="4" id="KW-1185">Reference proteome</keyword>
<keyword evidence="1" id="KW-0732">Signal</keyword>
<dbReference type="OrthoDB" id="1431594at2"/>
<dbReference type="EMBL" id="LVWE01000059">
    <property type="protein sequence ID" value="OAD42562.1"/>
    <property type="molecule type" value="Genomic_DNA"/>
</dbReference>
<gene>
    <name evidence="3" type="ORF">LPB303_14720</name>
</gene>
<comment type="caution">
    <text evidence="3">The sequence shown here is derived from an EMBL/GenBank/DDBJ whole genome shotgun (WGS) entry which is preliminary data.</text>
</comment>
<evidence type="ECO:0000313" key="4">
    <source>
        <dbReference type="Proteomes" id="UP000076923"/>
    </source>
</evidence>
<evidence type="ECO:0000313" key="3">
    <source>
        <dbReference type="EMBL" id="OAD42562.1"/>
    </source>
</evidence>
<feature type="signal peptide" evidence="1">
    <location>
        <begin position="1"/>
        <end position="20"/>
    </location>
</feature>
<dbReference type="AlphaFoldDB" id="A0A176T3T9"/>
<feature type="domain" description="Outer membrane protein beta-barrel" evidence="2">
    <location>
        <begin position="19"/>
        <end position="173"/>
    </location>
</feature>
<name>A0A176T3T9_9FLAO</name>
<dbReference type="STRING" id="1333662.LPB303_14720"/>
<dbReference type="Proteomes" id="UP000076923">
    <property type="component" value="Unassembled WGS sequence"/>
</dbReference>
<evidence type="ECO:0000259" key="2">
    <source>
        <dbReference type="Pfam" id="PF13568"/>
    </source>
</evidence>
<proteinExistence type="predicted"/>
<dbReference type="InterPro" id="IPR025665">
    <property type="entry name" value="Beta-barrel_OMP_2"/>
</dbReference>
<feature type="chain" id="PRO_5008049665" description="Outer membrane protein beta-barrel domain-containing protein" evidence="1">
    <location>
        <begin position="21"/>
        <end position="200"/>
    </location>
</feature>
<protein>
    <recommendedName>
        <fullName evidence="2">Outer membrane protein beta-barrel domain-containing protein</fullName>
    </recommendedName>
</protein>